<dbReference type="AlphaFoldDB" id="A0A6M2DRP3"/>
<proteinExistence type="predicted"/>
<sequence length="86" mass="9478">MVTLVLFLVSLPGVLFGILFCLCVEVESLLSASEWFTGLFLFRFVTSTNSPSVSVSMSLRSEMAMYRLVVGTLKVWTTSFPGPFSV</sequence>
<evidence type="ECO:0000313" key="1">
    <source>
        <dbReference type="EMBL" id="NOV47768.1"/>
    </source>
</evidence>
<accession>A0A6M2DRP3</accession>
<protein>
    <submittedName>
        <fullName evidence="1">Putative secreted protein</fullName>
    </submittedName>
</protein>
<dbReference type="EMBL" id="GIIL01004042">
    <property type="protein sequence ID" value="NOV47768.1"/>
    <property type="molecule type" value="Transcribed_RNA"/>
</dbReference>
<organism evidence="1">
    <name type="scientific">Xenopsylla cheopis</name>
    <name type="common">Oriental rat flea</name>
    <name type="synonym">Pulex cheopis</name>
    <dbReference type="NCBI Taxonomy" id="163159"/>
    <lineage>
        <taxon>Eukaryota</taxon>
        <taxon>Metazoa</taxon>
        <taxon>Ecdysozoa</taxon>
        <taxon>Arthropoda</taxon>
        <taxon>Hexapoda</taxon>
        <taxon>Insecta</taxon>
        <taxon>Pterygota</taxon>
        <taxon>Neoptera</taxon>
        <taxon>Endopterygota</taxon>
        <taxon>Siphonaptera</taxon>
        <taxon>Pulicidae</taxon>
        <taxon>Xenopsyllinae</taxon>
        <taxon>Xenopsylla</taxon>
    </lineage>
</organism>
<name>A0A6M2DRP3_XENCH</name>
<reference evidence="1" key="1">
    <citation type="submission" date="2020-03" db="EMBL/GenBank/DDBJ databases">
        <title>Transcriptomic Profiling of the Digestive Tract of the Rat Flea, Xenopsylla cheopis, Following Blood Feeding and Infection with Yersinia pestis.</title>
        <authorList>
            <person name="Bland D.M."/>
            <person name="Martens C.A."/>
            <person name="Virtaneva K."/>
            <person name="Kanakabandi K."/>
            <person name="Long D."/>
            <person name="Rosenke R."/>
            <person name="Saturday G.A."/>
            <person name="Hoyt F.H."/>
            <person name="Bruno D.P."/>
            <person name="Ribeiro J.M.C."/>
            <person name="Hinnebusch J."/>
        </authorList>
    </citation>
    <scope>NUCLEOTIDE SEQUENCE</scope>
</reference>